<feature type="compositionally biased region" description="Basic residues" evidence="5">
    <location>
        <begin position="1359"/>
        <end position="1374"/>
    </location>
</feature>
<dbReference type="InterPro" id="IPR002130">
    <property type="entry name" value="Cyclophilin-type_PPIase_dom"/>
</dbReference>
<feature type="compositionally biased region" description="Basic and acidic residues" evidence="5">
    <location>
        <begin position="1344"/>
        <end position="1353"/>
    </location>
</feature>
<evidence type="ECO:0000256" key="2">
    <source>
        <dbReference type="ARBA" id="ARBA00013194"/>
    </source>
</evidence>
<feature type="compositionally biased region" description="Basic residues" evidence="5">
    <location>
        <begin position="754"/>
        <end position="774"/>
    </location>
</feature>
<evidence type="ECO:0000256" key="3">
    <source>
        <dbReference type="ARBA" id="ARBA00023110"/>
    </source>
</evidence>
<dbReference type="CTD" id="108718704"/>
<dbReference type="FunFam" id="2.40.100.10:FF:000005">
    <property type="entry name" value="Peptidyl-prolyl cis-trans isomerase G"/>
    <property type="match status" value="1"/>
</dbReference>
<evidence type="ECO:0000313" key="7">
    <source>
        <dbReference type="Proteomes" id="UP000186698"/>
    </source>
</evidence>
<dbReference type="RefSeq" id="XP_018122561.1">
    <property type="nucleotide sequence ID" value="XM_018267072.2"/>
</dbReference>
<feature type="compositionally biased region" description="Basic and acidic residues" evidence="5">
    <location>
        <begin position="301"/>
        <end position="327"/>
    </location>
</feature>
<evidence type="ECO:0000313" key="8">
    <source>
        <dbReference type="RefSeq" id="XP_018122561.1"/>
    </source>
</evidence>
<feature type="compositionally biased region" description="Basic and acidic residues" evidence="5">
    <location>
        <begin position="249"/>
        <end position="265"/>
    </location>
</feature>
<keyword evidence="3" id="KW-0697">Rotamase</keyword>
<dbReference type="PRINTS" id="PR00153">
    <property type="entry name" value="CSAPPISMRASE"/>
</dbReference>
<dbReference type="Xenbase" id="XB-GENE-17340536">
    <property type="gene designation" value="nktr.L"/>
</dbReference>
<feature type="compositionally biased region" description="Low complexity" evidence="5">
    <location>
        <begin position="1275"/>
        <end position="1299"/>
    </location>
</feature>
<dbReference type="EC" id="5.2.1.8" evidence="2"/>
<feature type="compositionally biased region" description="Basic residues" evidence="5">
    <location>
        <begin position="433"/>
        <end position="461"/>
    </location>
</feature>
<feature type="compositionally biased region" description="Basic residues" evidence="5">
    <location>
        <begin position="336"/>
        <end position="355"/>
    </location>
</feature>
<feature type="compositionally biased region" description="Polar residues" evidence="5">
    <location>
        <begin position="1026"/>
        <end position="1039"/>
    </location>
</feature>
<feature type="region of interest" description="Disordered" evidence="5">
    <location>
        <begin position="184"/>
        <end position="809"/>
    </location>
</feature>
<dbReference type="AGR" id="Xenbase:XB-GENE-17340536"/>
<feature type="region of interest" description="Disordered" evidence="5">
    <location>
        <begin position="824"/>
        <end position="1171"/>
    </location>
</feature>
<feature type="compositionally biased region" description="Basic residues" evidence="5">
    <location>
        <begin position="1260"/>
        <end position="1274"/>
    </location>
</feature>
<feature type="compositionally biased region" description="Low complexity" evidence="5">
    <location>
        <begin position="532"/>
        <end position="550"/>
    </location>
</feature>
<dbReference type="GeneID" id="108718704"/>
<feature type="compositionally biased region" description="Basic and acidic residues" evidence="5">
    <location>
        <begin position="273"/>
        <end position="292"/>
    </location>
</feature>
<feature type="compositionally biased region" description="Low complexity" evidence="5">
    <location>
        <begin position="713"/>
        <end position="750"/>
    </location>
</feature>
<dbReference type="PROSITE" id="PS00170">
    <property type="entry name" value="CSA_PPIASE_1"/>
    <property type="match status" value="1"/>
</dbReference>
<feature type="compositionally biased region" description="Acidic residues" evidence="5">
    <location>
        <begin position="994"/>
        <end position="1004"/>
    </location>
</feature>
<protein>
    <recommendedName>
        <fullName evidence="2">peptidylprolyl isomerase</fullName>
        <ecNumber evidence="2">5.2.1.8</ecNumber>
    </recommendedName>
</protein>
<proteinExistence type="predicted"/>
<dbReference type="PANTHER" id="PTHR11071:SF257">
    <property type="entry name" value="NK-TUMOR RECOGNITION PROTEIN"/>
    <property type="match status" value="1"/>
</dbReference>
<dbReference type="GO" id="GO:0005634">
    <property type="term" value="C:nucleus"/>
    <property type="evidence" value="ECO:0000318"/>
    <property type="project" value="GO_Central"/>
</dbReference>
<feature type="compositionally biased region" description="Polar residues" evidence="5">
    <location>
        <begin position="1104"/>
        <end position="1121"/>
    </location>
</feature>
<feature type="domain" description="PPIase cyclophilin-type" evidence="6">
    <location>
        <begin position="10"/>
        <end position="175"/>
    </location>
</feature>
<name>A0A8J0VFP6_XENLA</name>
<dbReference type="Gene3D" id="2.40.100.10">
    <property type="entry name" value="Cyclophilin-like"/>
    <property type="match status" value="1"/>
</dbReference>
<feature type="compositionally biased region" description="Polar residues" evidence="5">
    <location>
        <begin position="567"/>
        <end position="585"/>
    </location>
</feature>
<dbReference type="OrthoDB" id="9909290at2759"/>
<feature type="compositionally biased region" description="Basic and acidic residues" evidence="5">
    <location>
        <begin position="862"/>
        <end position="872"/>
    </location>
</feature>
<gene>
    <name evidence="8 9" type="primary">nktr.L</name>
</gene>
<dbReference type="InterPro" id="IPR029000">
    <property type="entry name" value="Cyclophilin-like_dom_sf"/>
</dbReference>
<feature type="compositionally biased region" description="Acidic residues" evidence="5">
    <location>
        <begin position="898"/>
        <end position="908"/>
    </location>
</feature>
<dbReference type="GO" id="GO:0006457">
    <property type="term" value="P:protein folding"/>
    <property type="evidence" value="ECO:0000318"/>
    <property type="project" value="GO_Central"/>
</dbReference>
<dbReference type="GO" id="GO:0003755">
    <property type="term" value="F:peptidyl-prolyl cis-trans isomerase activity"/>
    <property type="evidence" value="ECO:0000318"/>
    <property type="project" value="GO_Central"/>
</dbReference>
<feature type="compositionally biased region" description="Low complexity" evidence="5">
    <location>
        <begin position="404"/>
        <end position="418"/>
    </location>
</feature>
<evidence type="ECO:0000259" key="6">
    <source>
        <dbReference type="PROSITE" id="PS50072"/>
    </source>
</evidence>
<comment type="catalytic activity">
    <reaction evidence="1">
        <text>[protein]-peptidylproline (omega=180) = [protein]-peptidylproline (omega=0)</text>
        <dbReference type="Rhea" id="RHEA:16237"/>
        <dbReference type="Rhea" id="RHEA-COMP:10747"/>
        <dbReference type="Rhea" id="RHEA-COMP:10748"/>
        <dbReference type="ChEBI" id="CHEBI:83833"/>
        <dbReference type="ChEBI" id="CHEBI:83834"/>
        <dbReference type="EC" id="5.2.1.8"/>
    </reaction>
</comment>
<dbReference type="KEGG" id="xla:108718704"/>
<feature type="compositionally biased region" description="Polar residues" evidence="5">
    <location>
        <begin position="873"/>
        <end position="888"/>
    </location>
</feature>
<dbReference type="GO" id="GO:0016018">
    <property type="term" value="F:cyclosporin A binding"/>
    <property type="evidence" value="ECO:0000318"/>
    <property type="project" value="GO_Central"/>
</dbReference>
<organism evidence="7 8">
    <name type="scientific">Xenopus laevis</name>
    <name type="common">African clawed frog</name>
    <dbReference type="NCBI Taxonomy" id="8355"/>
    <lineage>
        <taxon>Eukaryota</taxon>
        <taxon>Metazoa</taxon>
        <taxon>Chordata</taxon>
        <taxon>Craniata</taxon>
        <taxon>Vertebrata</taxon>
        <taxon>Euteleostomi</taxon>
        <taxon>Amphibia</taxon>
        <taxon>Batrachia</taxon>
        <taxon>Anura</taxon>
        <taxon>Pipoidea</taxon>
        <taxon>Pipidae</taxon>
        <taxon>Xenopodinae</taxon>
        <taxon>Xenopus</taxon>
        <taxon>Xenopus</taxon>
    </lineage>
</organism>
<feature type="compositionally biased region" description="Basic and acidic residues" evidence="5">
    <location>
        <begin position="1041"/>
        <end position="1051"/>
    </location>
</feature>
<feature type="compositionally biased region" description="Basic residues" evidence="5">
    <location>
        <begin position="1325"/>
        <end position="1341"/>
    </location>
</feature>
<dbReference type="GO" id="GO:0005737">
    <property type="term" value="C:cytoplasm"/>
    <property type="evidence" value="ECO:0000318"/>
    <property type="project" value="GO_Central"/>
</dbReference>
<dbReference type="SUPFAM" id="SSF50891">
    <property type="entry name" value="Cyclophilin-like"/>
    <property type="match status" value="1"/>
</dbReference>
<evidence type="ECO:0000313" key="9">
    <source>
        <dbReference type="Xenbase" id="XB-GENE-17340536"/>
    </source>
</evidence>
<feature type="compositionally biased region" description="Basic residues" evidence="5">
    <location>
        <begin position="227"/>
        <end position="248"/>
    </location>
</feature>
<feature type="compositionally biased region" description="Basic residues" evidence="5">
    <location>
        <begin position="942"/>
        <end position="984"/>
    </location>
</feature>
<feature type="compositionally biased region" description="Basic and acidic residues" evidence="5">
    <location>
        <begin position="1130"/>
        <end position="1141"/>
    </location>
</feature>
<reference evidence="8" key="1">
    <citation type="submission" date="2025-08" db="UniProtKB">
        <authorList>
            <consortium name="RefSeq"/>
        </authorList>
    </citation>
    <scope>IDENTIFICATION</scope>
    <source>
        <strain evidence="8">J_2021</strain>
        <tissue evidence="8">Erythrocytes</tissue>
    </source>
</reference>
<feature type="region of interest" description="Disordered" evidence="5">
    <location>
        <begin position="1190"/>
        <end position="1396"/>
    </location>
</feature>
<feature type="compositionally biased region" description="Basic and acidic residues" evidence="5">
    <location>
        <begin position="1197"/>
        <end position="1211"/>
    </location>
</feature>
<feature type="compositionally biased region" description="Basic residues" evidence="5">
    <location>
        <begin position="1387"/>
        <end position="1396"/>
    </location>
</feature>
<keyword evidence="7" id="KW-1185">Reference proteome</keyword>
<evidence type="ECO:0000256" key="5">
    <source>
        <dbReference type="SAM" id="MobiDB-lite"/>
    </source>
</evidence>
<feature type="compositionally biased region" description="Basic and acidic residues" evidence="5">
    <location>
        <begin position="422"/>
        <end position="432"/>
    </location>
</feature>
<evidence type="ECO:0000256" key="4">
    <source>
        <dbReference type="ARBA" id="ARBA00023235"/>
    </source>
</evidence>
<dbReference type="PROSITE" id="PS50072">
    <property type="entry name" value="CSA_PPIASE_2"/>
    <property type="match status" value="1"/>
</dbReference>
<feature type="compositionally biased region" description="Low complexity" evidence="5">
    <location>
        <begin position="1375"/>
        <end position="1385"/>
    </location>
</feature>
<feature type="compositionally biased region" description="Basic and acidic residues" evidence="5">
    <location>
        <begin position="835"/>
        <end position="851"/>
    </location>
</feature>
<dbReference type="PANTHER" id="PTHR11071">
    <property type="entry name" value="PEPTIDYL-PROLYL CIS-TRANS ISOMERASE"/>
    <property type="match status" value="1"/>
</dbReference>
<feature type="compositionally biased region" description="Basic and acidic residues" evidence="5">
    <location>
        <begin position="1235"/>
        <end position="1253"/>
    </location>
</feature>
<feature type="compositionally biased region" description="Polar residues" evidence="5">
    <location>
        <begin position="909"/>
        <end position="926"/>
    </location>
</feature>
<feature type="compositionally biased region" description="Basic and acidic residues" evidence="5">
    <location>
        <begin position="653"/>
        <end position="662"/>
    </location>
</feature>
<feature type="compositionally biased region" description="Low complexity" evidence="5">
    <location>
        <begin position="208"/>
        <end position="219"/>
    </location>
</feature>
<keyword evidence="4" id="KW-0413">Isomerase</keyword>
<sequence length="1396" mass="156609">MGDKARPQCYFNVEVNREPIGRIVFQLFSDVCPETCMNFLCLCTGEKGIGKVTGKKLCYKGSTFHRVVKNFMIQGGDFSEGNGKGGESIYGGYFKDENFILKHDRAFLLSMANRGKNTNGSQFFITTKAAPHLDGVHVVFGLVISGFEVIERIESLKSDAASRPYADVRVIDCGLLVSKSVREEKIKQAPSQSEESDSSFKSTTPPYSSSSSSESSSSESEAEIEKHRRKKRKRKTKVKHLKRRRKESSRKEEAREKSPSREEHSPQSVNNHLTDDKDITSKREKPIVRPEEIPPVPENRFLLRRDAPVAKLEPEQKPASVEPEKNDQQNAPLSKSGRRIRGRGTIRYHTPPRSKSRSESEGEGESSETPPHWKEEMQRLRAYKPSSGEKWSKGDKLDDHLSIQWGQGSASQRSSSWSPDGYHSDGSRERGSRSKNRKKEKKIKHKKKSKKLKHSKKRKPSKRDQSLVPKEGVRLSSNKKSKSSQERMKRSLSASSRDSSKKHLSRSNKGDGSSVHSSRGALSDSRSRSYSRESATSGTGSKSSSRSISDSRGRSPVKARSRHRNKSGSISNSVTPLSGSKQLKTVSPPPKNEEPPLVETKPVPVVEQGKPTVHQTEKTALPVVTTDNKPEIPISDSPPPSRWKPGQKPWKPSYERVQEIKAKTSGVLPSQGKRTVEDTSSHTRKKRLASSDSDRSDYSSSSSYRQKSRMRSSRSLSYSKSYSRSRSLSTSSSEAISRSDSSYDRSSSYDSKNRSHSRRSGLRKQTRSRGKNSRSKSTASRSKKTNSSKSIESNSDSGTSSDAEKENYQNIVLETTKALEDLKNHIGIKSTPEQNDNKDTSLDKQQEKTENSSDFIQAVLPEKSDQLKEKSSDVGQLSNGERNASNLSADKLASSEKEEGEASSESDTEVVSKSTTPGSGNIQENLPKSRPLASPNPDHSKSKSKKRKRRSSKKSSKKSHMKKNREKSKKKKEKKRKAQKKKKPVFCWQPPLEFGEEEEVVMEEPDVKKNSVTEKHSRVQDKSLEDVSQSSKKSANSKTLRVKEEISKEQIKSLNQGSQENRGKRQTTNTEKLQSLTVGLAKSTTSRKTGNGSLSSSHVKEESNSPAKGQSSISGVTNGQKASVAAASITDEKLQVQEEKTVGSSLEPGDVVKLEKGNSGNSEAAAAALDNKWKPVQGQSILQMMKSSSIPLAIPTEQEKKSQGLRIEIKSKNKVRPGSLFDEVRKTARLNQRPRNRDSSSEERTSSEDEKSRSTSQARSRSKSRSASSHRSRSRSYTQSKSRSRSYSYSSRSRSYTRSQSRETYRRYRTRSRSRSYRSYTRSYSRSRSRSSYDHRRRSSSRSHTYDSYDSRSRSRSPNYHRSRSYKRRSRSRRSYGSYSSSDASYSHRRRHSGRS</sequence>
<dbReference type="Pfam" id="PF00160">
    <property type="entry name" value="Pro_isomerase"/>
    <property type="match status" value="1"/>
</dbReference>
<dbReference type="InterPro" id="IPR020892">
    <property type="entry name" value="Cyclophilin-type_PPIase_CS"/>
</dbReference>
<feature type="compositionally biased region" description="Basic residues" evidence="5">
    <location>
        <begin position="1307"/>
        <end position="1316"/>
    </location>
</feature>
<feature type="compositionally biased region" description="Low complexity" evidence="5">
    <location>
        <begin position="787"/>
        <end position="797"/>
    </location>
</feature>
<feature type="compositionally biased region" description="Basic residues" evidence="5">
    <location>
        <begin position="555"/>
        <end position="566"/>
    </location>
</feature>
<feature type="compositionally biased region" description="Polar residues" evidence="5">
    <location>
        <begin position="1052"/>
        <end position="1097"/>
    </location>
</feature>
<evidence type="ECO:0000256" key="1">
    <source>
        <dbReference type="ARBA" id="ARBA00000971"/>
    </source>
</evidence>
<accession>A0A8J0VFP6</accession>
<feature type="compositionally biased region" description="Basic and acidic residues" evidence="5">
    <location>
        <begin position="1005"/>
        <end position="1025"/>
    </location>
</feature>
<feature type="compositionally biased region" description="Basic and acidic residues" evidence="5">
    <location>
        <begin position="390"/>
        <end position="401"/>
    </location>
</feature>
<dbReference type="Proteomes" id="UP000186698">
    <property type="component" value="Chromosome 6L"/>
</dbReference>
<dbReference type="GO" id="GO:0005739">
    <property type="term" value="C:mitochondrion"/>
    <property type="evidence" value="ECO:0007669"/>
    <property type="project" value="TreeGrafter"/>
</dbReference>